<dbReference type="PANTHER" id="PTHR31566:SF0">
    <property type="entry name" value="CYTOCHROME C BIOGENESIS PROTEIN CCS1, CHLOROPLASTIC"/>
    <property type="match status" value="1"/>
</dbReference>
<dbReference type="InterPro" id="IPR007816">
    <property type="entry name" value="ResB-like_domain"/>
</dbReference>
<organism evidence="8 9">
    <name type="scientific">Ornithinicoccus hortensis</name>
    <dbReference type="NCBI Taxonomy" id="82346"/>
    <lineage>
        <taxon>Bacteria</taxon>
        <taxon>Bacillati</taxon>
        <taxon>Actinomycetota</taxon>
        <taxon>Actinomycetes</taxon>
        <taxon>Micrococcales</taxon>
        <taxon>Intrasporangiaceae</taxon>
        <taxon>Ornithinicoccus</taxon>
    </lineage>
</organism>
<accession>A0A542YVU0</accession>
<keyword evidence="5 6" id="KW-0472">Membrane</keyword>
<proteinExistence type="predicted"/>
<keyword evidence="4 6" id="KW-1133">Transmembrane helix</keyword>
<dbReference type="AlphaFoldDB" id="A0A542YVU0"/>
<name>A0A542YVU0_9MICO</name>
<keyword evidence="2 6" id="KW-0812">Transmembrane</keyword>
<feature type="transmembrane region" description="Helical" evidence="6">
    <location>
        <begin position="84"/>
        <end position="102"/>
    </location>
</feature>
<dbReference type="Pfam" id="PF05140">
    <property type="entry name" value="ResB"/>
    <property type="match status" value="1"/>
</dbReference>
<dbReference type="RefSeq" id="WP_141786095.1">
    <property type="nucleotide sequence ID" value="NZ_BAAAIK010000001.1"/>
</dbReference>
<dbReference type="Proteomes" id="UP000319516">
    <property type="component" value="Unassembled WGS sequence"/>
</dbReference>
<dbReference type="InterPro" id="IPR023494">
    <property type="entry name" value="Cyt_c_bgen_Ccs1/CcsB/ResB"/>
</dbReference>
<evidence type="ECO:0000256" key="5">
    <source>
        <dbReference type="ARBA" id="ARBA00023136"/>
    </source>
</evidence>
<reference evidence="8 9" key="1">
    <citation type="submission" date="2019-06" db="EMBL/GenBank/DDBJ databases">
        <title>Sequencing the genomes of 1000 actinobacteria strains.</title>
        <authorList>
            <person name="Klenk H.-P."/>
        </authorList>
    </citation>
    <scope>NUCLEOTIDE SEQUENCE [LARGE SCALE GENOMIC DNA]</scope>
    <source>
        <strain evidence="8 9">DSM 12335</strain>
    </source>
</reference>
<protein>
    <submittedName>
        <fullName evidence="8">Cytochrome c biogenesis protein</fullName>
    </submittedName>
</protein>
<evidence type="ECO:0000259" key="7">
    <source>
        <dbReference type="Pfam" id="PF05140"/>
    </source>
</evidence>
<keyword evidence="3" id="KW-0201">Cytochrome c-type biogenesis</keyword>
<evidence type="ECO:0000256" key="3">
    <source>
        <dbReference type="ARBA" id="ARBA00022748"/>
    </source>
</evidence>
<evidence type="ECO:0000313" key="9">
    <source>
        <dbReference type="Proteomes" id="UP000319516"/>
    </source>
</evidence>
<evidence type="ECO:0000256" key="2">
    <source>
        <dbReference type="ARBA" id="ARBA00022692"/>
    </source>
</evidence>
<dbReference type="GO" id="GO:0016020">
    <property type="term" value="C:membrane"/>
    <property type="evidence" value="ECO:0007669"/>
    <property type="project" value="UniProtKB-SubCell"/>
</dbReference>
<evidence type="ECO:0000256" key="6">
    <source>
        <dbReference type="SAM" id="Phobius"/>
    </source>
</evidence>
<dbReference type="OrthoDB" id="3949537at2"/>
<dbReference type="EMBL" id="VFOP01000001">
    <property type="protein sequence ID" value="TQL52187.1"/>
    <property type="molecule type" value="Genomic_DNA"/>
</dbReference>
<evidence type="ECO:0000256" key="4">
    <source>
        <dbReference type="ARBA" id="ARBA00022989"/>
    </source>
</evidence>
<keyword evidence="9" id="KW-1185">Reference proteome</keyword>
<feature type="transmembrane region" description="Helical" evidence="6">
    <location>
        <begin position="29"/>
        <end position="47"/>
    </location>
</feature>
<evidence type="ECO:0000313" key="8">
    <source>
        <dbReference type="EMBL" id="TQL52187.1"/>
    </source>
</evidence>
<sequence length="529" mass="57927">MADRTVQQPTLGAVGWARFIWRQLTSMRTALVLLLLLAVAAIPGSIYPQRSIDPVRVREYLEDNPTVGPWLDRVGMFDVFASPWFAAIYLLLMVSLVGCILPRTRQHIRALRAQPPRAPRHLRRLPAYRTEVVQAPEEEVLAAARMALRARRYRIRKDDRPGEVSAEGGYLKETGNLFFHVSLLAVIVSVAMGHLLGWRGEVILPEGQTFTSTVGRYDTLQVGPWVDLDDIEPFVLTLDELRVDFEAENEAQLGAPREFSGTVTTAPAPGEETTERVLAVNHPLGLDGTSIYLLGNGYAPVVTVRDPDGEVLYQQATPFLPQDDNYSSTGAIKVAGTEPNIGFYGFFLPTLEFDQELGPISVFPDLAAPALVLGVYEGDLFPEGRAQSVYTLDVASMDEVFDDDGERTRVLLTPGETVDLPGGRGSIEMSEVVRWGGLAVRHDPGRIPVLVSSIVLLAALMAMLLVRRRRLFVRVVADPEGREGHTVVEVAGLAKGADAALQDGVDALYERITESLGTPAARALTEDKA</sequence>
<evidence type="ECO:0000256" key="1">
    <source>
        <dbReference type="ARBA" id="ARBA00004141"/>
    </source>
</evidence>
<gene>
    <name evidence="8" type="ORF">FB467_3366</name>
</gene>
<dbReference type="PANTHER" id="PTHR31566">
    <property type="entry name" value="CYTOCHROME C BIOGENESIS PROTEIN CCS1, CHLOROPLASTIC"/>
    <property type="match status" value="1"/>
</dbReference>
<feature type="transmembrane region" description="Helical" evidence="6">
    <location>
        <begin position="447"/>
        <end position="466"/>
    </location>
</feature>
<feature type="domain" description="ResB-like" evidence="7">
    <location>
        <begin position="27"/>
        <end position="503"/>
    </location>
</feature>
<feature type="transmembrane region" description="Helical" evidence="6">
    <location>
        <begin position="177"/>
        <end position="198"/>
    </location>
</feature>
<comment type="subcellular location">
    <subcellularLocation>
        <location evidence="1">Membrane</location>
        <topology evidence="1">Multi-pass membrane protein</topology>
    </subcellularLocation>
</comment>
<dbReference type="GO" id="GO:0017004">
    <property type="term" value="P:cytochrome complex assembly"/>
    <property type="evidence" value="ECO:0007669"/>
    <property type="project" value="UniProtKB-KW"/>
</dbReference>
<comment type="caution">
    <text evidence="8">The sequence shown here is derived from an EMBL/GenBank/DDBJ whole genome shotgun (WGS) entry which is preliminary data.</text>
</comment>